<keyword evidence="1" id="KW-1133">Transmembrane helix</keyword>
<keyword evidence="4" id="KW-1185">Reference proteome</keyword>
<reference evidence="3 4" key="1">
    <citation type="submission" date="2017-06" db="EMBL/GenBank/DDBJ databases">
        <title>Investigating the central metabolism of Clostridium thermosuccinogenes.</title>
        <authorList>
            <person name="Koendjbiharie J.G."/>
            <person name="van Kranenburg R."/>
        </authorList>
    </citation>
    <scope>NUCLEOTIDE SEQUENCE [LARGE SCALE GENOMIC DNA]</scope>
    <source>
        <strain evidence="3 4">DSM 5806</strain>
    </source>
</reference>
<comment type="caution">
    <text evidence="3">The sequence shown here is derived from an EMBL/GenBank/DDBJ whole genome shotgun (WGS) entry which is preliminary data.</text>
</comment>
<keyword evidence="1" id="KW-0812">Transmembrane</keyword>
<evidence type="ECO:0000313" key="3">
    <source>
        <dbReference type="EMBL" id="PNT96228.1"/>
    </source>
</evidence>
<dbReference type="AlphaFoldDB" id="A0A2K2F959"/>
<organism evidence="3 4">
    <name type="scientific">Clostridium thermosuccinogenes</name>
    <dbReference type="NCBI Taxonomy" id="84032"/>
    <lineage>
        <taxon>Bacteria</taxon>
        <taxon>Bacillati</taxon>
        <taxon>Bacillota</taxon>
        <taxon>Clostridia</taxon>
        <taxon>Eubacteriales</taxon>
        <taxon>Clostridiaceae</taxon>
        <taxon>Clostridium</taxon>
    </lineage>
</organism>
<name>A0A2K2F959_9CLOT</name>
<evidence type="ECO:0000313" key="4">
    <source>
        <dbReference type="Proteomes" id="UP000236151"/>
    </source>
</evidence>
<protein>
    <recommendedName>
        <fullName evidence="2">Regulatory protein YycH-like domain-containing protein</fullName>
    </recommendedName>
</protein>
<feature type="domain" description="Regulatory protein YycH-like" evidence="2">
    <location>
        <begin position="57"/>
        <end position="286"/>
    </location>
</feature>
<dbReference type="Pfam" id="PF09648">
    <property type="entry name" value="YycI"/>
    <property type="match status" value="1"/>
</dbReference>
<proteinExistence type="predicted"/>
<evidence type="ECO:0000259" key="2">
    <source>
        <dbReference type="Pfam" id="PF09648"/>
    </source>
</evidence>
<dbReference type="Proteomes" id="UP000236151">
    <property type="component" value="Unassembled WGS sequence"/>
</dbReference>
<gene>
    <name evidence="3" type="ORF">CDQ84_15675</name>
</gene>
<evidence type="ECO:0000256" key="1">
    <source>
        <dbReference type="SAM" id="Phobius"/>
    </source>
</evidence>
<dbReference type="KEGG" id="cthd:CDO33_19955"/>
<dbReference type="EMBL" id="NIOJ01000052">
    <property type="protein sequence ID" value="PNT96228.1"/>
    <property type="molecule type" value="Genomic_DNA"/>
</dbReference>
<keyword evidence="1" id="KW-0472">Membrane</keyword>
<sequence>MDYYNAGQDLYHSHEGKIRRAPMNWSKAKTILIIIFAAMNIFLLINLIKIYSNDETALNITNTEKILKDRGYILNCDIPGNIHSGMLNFETGDFDRKKIGEKLLGVKISAEGELGDGFEYTSGDRSLKFQSGNVIIYNDKNPSDNVDIYDIRKIRKYAESFIKDLDIPANQYFAEKYNSDGSITLYYKQKYKGFLIFYNEAEVTITEKGITGFRCKFIKPLGIAAAKKIVPAYQILLKHFDGGDNTVITSIDAGFVGSFHQSSVQASEALVWRIGIDGQKPLYFNAVNAEKIDIEGMFSD</sequence>
<accession>A0A2K2F959</accession>
<feature type="transmembrane region" description="Helical" evidence="1">
    <location>
        <begin position="30"/>
        <end position="51"/>
    </location>
</feature>
<dbReference type="GO" id="GO:0016020">
    <property type="term" value="C:membrane"/>
    <property type="evidence" value="ECO:0007669"/>
    <property type="project" value="InterPro"/>
</dbReference>
<dbReference type="InterPro" id="IPR018604">
    <property type="entry name" value="YycI-like"/>
</dbReference>